<accession>H5SFD7</accession>
<sequence length="79" mass="9612">MRLVVDRIEDDIAVCYLYEDDRIRFDIPMRYLPPGVTAGDHLRVSFELDRESRERERRRAEELLRELTRGQSDEKRFKL</sequence>
<dbReference type="Gene3D" id="6.20.120.50">
    <property type="match status" value="1"/>
</dbReference>
<proteinExistence type="predicted"/>
<reference evidence="1" key="2">
    <citation type="journal article" date="2012" name="PLoS ONE">
        <title>A Deeply Branching Thermophilic Bacterium with an Ancient Acetyl-CoA Pathway Dominates a Subsurface Ecosystem.</title>
        <authorList>
            <person name="Takami H."/>
            <person name="Noguchi H."/>
            <person name="Takaki Y."/>
            <person name="Uchiyama I."/>
            <person name="Toyoda A."/>
            <person name="Nishi S."/>
            <person name="Chee G.-J."/>
            <person name="Arai W."/>
            <person name="Nunoura T."/>
            <person name="Itoh T."/>
            <person name="Hattori M."/>
            <person name="Takai K."/>
        </authorList>
    </citation>
    <scope>NUCLEOTIDE SEQUENCE</scope>
</reference>
<gene>
    <name evidence="1" type="ORF">HGMM_F21E04C11</name>
</gene>
<dbReference type="EMBL" id="AP011702">
    <property type="protein sequence ID" value="BAL54873.1"/>
    <property type="molecule type" value="Genomic_DNA"/>
</dbReference>
<dbReference type="InterPro" id="IPR021377">
    <property type="entry name" value="DUF3006"/>
</dbReference>
<dbReference type="Pfam" id="PF11213">
    <property type="entry name" value="DUF3006"/>
    <property type="match status" value="1"/>
</dbReference>
<reference evidence="1" key="1">
    <citation type="journal article" date="2005" name="Environ. Microbiol.">
        <title>Genetic and functional properties of uncultivated thermophilic crenarchaeotes from a subsurface gold mine as revealed by analysis of genome fragments.</title>
        <authorList>
            <person name="Nunoura T."/>
            <person name="Hirayama H."/>
            <person name="Takami H."/>
            <person name="Oida H."/>
            <person name="Nishi S."/>
            <person name="Shimamura S."/>
            <person name="Suzuki Y."/>
            <person name="Inagaki F."/>
            <person name="Takai K."/>
            <person name="Nealson K.H."/>
            <person name="Horikoshi K."/>
        </authorList>
    </citation>
    <scope>NUCLEOTIDE SEQUENCE</scope>
</reference>
<organism evidence="1">
    <name type="scientific">uncultured Acidobacteriota bacterium</name>
    <dbReference type="NCBI Taxonomy" id="171953"/>
    <lineage>
        <taxon>Bacteria</taxon>
        <taxon>Pseudomonadati</taxon>
        <taxon>Acidobacteriota</taxon>
        <taxon>environmental samples</taxon>
    </lineage>
</organism>
<name>H5SFD7_9BACT</name>
<evidence type="ECO:0008006" key="2">
    <source>
        <dbReference type="Google" id="ProtNLM"/>
    </source>
</evidence>
<dbReference type="AlphaFoldDB" id="H5SFD7"/>
<evidence type="ECO:0000313" key="1">
    <source>
        <dbReference type="EMBL" id="BAL54873.1"/>
    </source>
</evidence>
<protein>
    <recommendedName>
        <fullName evidence="2">DUF3006 domain-containing protein</fullName>
    </recommendedName>
</protein>